<sequence length="32" mass="3608">MLNGVKHLLGDQYGEEDSSLSLRMTKVSFKHS</sequence>
<dbReference type="AlphaFoldDB" id="A0A841JM18"/>
<organism evidence="1 2">
    <name type="scientific">Mucilaginibacter lappiensis</name>
    <dbReference type="NCBI Taxonomy" id="354630"/>
    <lineage>
        <taxon>Bacteria</taxon>
        <taxon>Pseudomonadati</taxon>
        <taxon>Bacteroidota</taxon>
        <taxon>Sphingobacteriia</taxon>
        <taxon>Sphingobacteriales</taxon>
        <taxon>Sphingobacteriaceae</taxon>
        <taxon>Mucilaginibacter</taxon>
    </lineage>
</organism>
<accession>A0A841JM18</accession>
<dbReference type="Proteomes" id="UP000548326">
    <property type="component" value="Unassembled WGS sequence"/>
</dbReference>
<dbReference type="EMBL" id="JACHCA010000011">
    <property type="protein sequence ID" value="MBB6129778.1"/>
    <property type="molecule type" value="Genomic_DNA"/>
</dbReference>
<protein>
    <submittedName>
        <fullName evidence="1">Uncharacterized protein</fullName>
    </submittedName>
</protein>
<evidence type="ECO:0000313" key="2">
    <source>
        <dbReference type="Proteomes" id="UP000548326"/>
    </source>
</evidence>
<comment type="caution">
    <text evidence="1">The sequence shown here is derived from an EMBL/GenBank/DDBJ whole genome shotgun (WGS) entry which is preliminary data.</text>
</comment>
<proteinExistence type="predicted"/>
<evidence type="ECO:0000313" key="1">
    <source>
        <dbReference type="EMBL" id="MBB6129778.1"/>
    </source>
</evidence>
<name>A0A841JM18_9SPHI</name>
<gene>
    <name evidence="1" type="ORF">HDF22_003910</name>
</gene>
<reference evidence="1 2" key="1">
    <citation type="submission" date="2020-08" db="EMBL/GenBank/DDBJ databases">
        <title>Genomic Encyclopedia of Type Strains, Phase IV (KMG-V): Genome sequencing to study the core and pangenomes of soil and plant-associated prokaryotes.</title>
        <authorList>
            <person name="Whitman W."/>
        </authorList>
    </citation>
    <scope>NUCLEOTIDE SEQUENCE [LARGE SCALE GENOMIC DNA]</scope>
    <source>
        <strain evidence="1 2">MP601</strain>
    </source>
</reference>